<feature type="region of interest" description="Disordered" evidence="1">
    <location>
        <begin position="260"/>
        <end position="311"/>
    </location>
</feature>
<feature type="compositionally biased region" description="Polar residues" evidence="1">
    <location>
        <begin position="282"/>
        <end position="303"/>
    </location>
</feature>
<evidence type="ECO:0000256" key="1">
    <source>
        <dbReference type="SAM" id="MobiDB-lite"/>
    </source>
</evidence>
<dbReference type="Gene3D" id="3.30.420.10">
    <property type="entry name" value="Ribonuclease H-like superfamily/Ribonuclease H"/>
    <property type="match status" value="1"/>
</dbReference>
<protein>
    <recommendedName>
        <fullName evidence="4">Integrase catalytic domain-containing protein</fullName>
    </recommendedName>
</protein>
<dbReference type="AlphaFoldDB" id="A0AAV2SHC1"/>
<accession>A0AAV2SHC1</accession>
<proteinExistence type="predicted"/>
<evidence type="ECO:0000313" key="2">
    <source>
        <dbReference type="EMBL" id="CAL4189316.1"/>
    </source>
</evidence>
<comment type="caution">
    <text evidence="2">The sequence shown here is derived from an EMBL/GenBank/DDBJ whole genome shotgun (WGS) entry which is preliminary data.</text>
</comment>
<sequence length="337" mass="38571">ATGLIAALKRTFNTFGVPEELASDGGPEFTIEATRKTLQDWGIHHRLSSVAFARSNGRAVGVKTMKRLLMDNTGPNGDLNTDSFHRAILQYRNTPDTDTKVSPAMCVFGRHIRDFIPDLQSKYSPHQRWSSTFPAREDALRTRHKKAEQRLREHTRNLHPLKVGNSVRVQNQTGPYPLKWDRTGIVVEVLQFDQYNVKINGSNRITLRNRKFLRQFQPEKMTPTSSQIWEDFRHTQKKDIPQVPRITQRKDIPTTIPPALETHQMNQPRPSPINMDRPNPPENTTIPSNTASASPTVPTTLTRRSTRVKKPPDRLHYKLAGTPTCTYKQCFLSCHRQ</sequence>
<dbReference type="GO" id="GO:0003676">
    <property type="term" value="F:nucleic acid binding"/>
    <property type="evidence" value="ECO:0007669"/>
    <property type="project" value="InterPro"/>
</dbReference>
<reference evidence="2 3" key="1">
    <citation type="submission" date="2024-05" db="EMBL/GenBank/DDBJ databases">
        <authorList>
            <person name="Wallberg A."/>
        </authorList>
    </citation>
    <scope>NUCLEOTIDE SEQUENCE [LARGE SCALE GENOMIC DNA]</scope>
</reference>
<dbReference type="Proteomes" id="UP001497623">
    <property type="component" value="Unassembled WGS sequence"/>
</dbReference>
<keyword evidence="3" id="KW-1185">Reference proteome</keyword>
<dbReference type="PANTHER" id="PTHR37984">
    <property type="entry name" value="PROTEIN CBG26694"/>
    <property type="match status" value="1"/>
</dbReference>
<organism evidence="2 3">
    <name type="scientific">Meganyctiphanes norvegica</name>
    <name type="common">Northern krill</name>
    <name type="synonym">Thysanopoda norvegica</name>
    <dbReference type="NCBI Taxonomy" id="48144"/>
    <lineage>
        <taxon>Eukaryota</taxon>
        <taxon>Metazoa</taxon>
        <taxon>Ecdysozoa</taxon>
        <taxon>Arthropoda</taxon>
        <taxon>Crustacea</taxon>
        <taxon>Multicrustacea</taxon>
        <taxon>Malacostraca</taxon>
        <taxon>Eumalacostraca</taxon>
        <taxon>Eucarida</taxon>
        <taxon>Euphausiacea</taxon>
        <taxon>Euphausiidae</taxon>
        <taxon>Meganyctiphanes</taxon>
    </lineage>
</organism>
<name>A0AAV2SHC1_MEGNR</name>
<dbReference type="InterPro" id="IPR036397">
    <property type="entry name" value="RNaseH_sf"/>
</dbReference>
<dbReference type="InterPro" id="IPR050951">
    <property type="entry name" value="Retrovirus_Pol_polyprotein"/>
</dbReference>
<feature type="non-terminal residue" evidence="2">
    <location>
        <position position="1"/>
    </location>
</feature>
<feature type="non-terminal residue" evidence="2">
    <location>
        <position position="337"/>
    </location>
</feature>
<gene>
    <name evidence="2" type="ORF">MNOR_LOCUS36375</name>
</gene>
<dbReference type="InterPro" id="IPR012337">
    <property type="entry name" value="RNaseH-like_sf"/>
</dbReference>
<evidence type="ECO:0008006" key="4">
    <source>
        <dbReference type="Google" id="ProtNLM"/>
    </source>
</evidence>
<evidence type="ECO:0000313" key="3">
    <source>
        <dbReference type="Proteomes" id="UP001497623"/>
    </source>
</evidence>
<dbReference type="SUPFAM" id="SSF53098">
    <property type="entry name" value="Ribonuclease H-like"/>
    <property type="match status" value="1"/>
</dbReference>
<dbReference type="EMBL" id="CAXKWB010065964">
    <property type="protein sequence ID" value="CAL4189316.1"/>
    <property type="molecule type" value="Genomic_DNA"/>
</dbReference>
<dbReference type="PANTHER" id="PTHR37984:SF7">
    <property type="entry name" value="INTEGRASE CATALYTIC DOMAIN-CONTAINING PROTEIN"/>
    <property type="match status" value="1"/>
</dbReference>